<proteinExistence type="predicted"/>
<evidence type="ECO:0000256" key="1">
    <source>
        <dbReference type="SAM" id="MobiDB-lite"/>
    </source>
</evidence>
<evidence type="ECO:0000313" key="2">
    <source>
        <dbReference type="EMBL" id="TKS72867.1"/>
    </source>
</evidence>
<organism evidence="2 3">
    <name type="scientific">Collichthys lucidus</name>
    <name type="common">Big head croaker</name>
    <name type="synonym">Sciaena lucida</name>
    <dbReference type="NCBI Taxonomy" id="240159"/>
    <lineage>
        <taxon>Eukaryota</taxon>
        <taxon>Metazoa</taxon>
        <taxon>Chordata</taxon>
        <taxon>Craniata</taxon>
        <taxon>Vertebrata</taxon>
        <taxon>Euteleostomi</taxon>
        <taxon>Actinopterygii</taxon>
        <taxon>Neopterygii</taxon>
        <taxon>Teleostei</taxon>
        <taxon>Neoteleostei</taxon>
        <taxon>Acanthomorphata</taxon>
        <taxon>Eupercaria</taxon>
        <taxon>Sciaenidae</taxon>
        <taxon>Collichthys</taxon>
    </lineage>
</organism>
<sequence length="105" mass="11193">MFENSSDVTSDPAPSCGNISSGVDRFLSPHLGDIITSGCERAVSITFNYSDNTAGERRQASPPPPQTCQSNPNAFIILSPFSSTPRCEETHSSRPPLPAKIGPED</sequence>
<dbReference type="EMBL" id="CM014083">
    <property type="protein sequence ID" value="TKS72867.1"/>
    <property type="molecule type" value="Genomic_DNA"/>
</dbReference>
<keyword evidence="3" id="KW-1185">Reference proteome</keyword>
<protein>
    <submittedName>
        <fullName evidence="2">Uncharacterized protein</fullName>
    </submittedName>
</protein>
<accession>A0A4U5UE75</accession>
<gene>
    <name evidence="2" type="ORF">D9C73_006944</name>
</gene>
<name>A0A4U5UE75_COLLU</name>
<reference evidence="2 3" key="1">
    <citation type="submission" date="2019-01" db="EMBL/GenBank/DDBJ databases">
        <title>Genome Assembly of Collichthys lucidus.</title>
        <authorList>
            <person name="Cai M."/>
            <person name="Xiao S."/>
        </authorList>
    </citation>
    <scope>NUCLEOTIDE SEQUENCE [LARGE SCALE GENOMIC DNA]</scope>
    <source>
        <strain evidence="2">JT15FE1705JMU</strain>
        <tissue evidence="2">Muscle</tissue>
    </source>
</reference>
<dbReference type="Proteomes" id="UP000298787">
    <property type="component" value="Chromosome 6"/>
</dbReference>
<evidence type="ECO:0000313" key="3">
    <source>
        <dbReference type="Proteomes" id="UP000298787"/>
    </source>
</evidence>
<dbReference type="AlphaFoldDB" id="A0A4U5UE75"/>
<feature type="region of interest" description="Disordered" evidence="1">
    <location>
        <begin position="50"/>
        <end position="105"/>
    </location>
</feature>
<feature type="region of interest" description="Disordered" evidence="1">
    <location>
        <begin position="1"/>
        <end position="22"/>
    </location>
</feature>